<reference evidence="1 2" key="1">
    <citation type="submission" date="2012-04" db="EMBL/GenBank/DDBJ databases">
        <title>The Genome Sequence of Afipia broomeae ATCC 49717.</title>
        <authorList>
            <consortium name="The Broad Institute Genome Sequencing Platform"/>
            <person name="Earl A."/>
            <person name="Ward D."/>
            <person name="Feldgarden M."/>
            <person name="Gevers D."/>
            <person name="Huys G."/>
            <person name="Walker B."/>
            <person name="Young S.K."/>
            <person name="Zeng Q."/>
            <person name="Gargeya S."/>
            <person name="Fitzgerald M."/>
            <person name="Haas B."/>
            <person name="Abouelleil A."/>
            <person name="Alvarado L."/>
            <person name="Arachchi H.M."/>
            <person name="Berlin A."/>
            <person name="Chapman S.B."/>
            <person name="Goldberg J."/>
            <person name="Griggs A."/>
            <person name="Gujja S."/>
            <person name="Hansen M."/>
            <person name="Howarth C."/>
            <person name="Imamovic A."/>
            <person name="Larimer J."/>
            <person name="McCowen C."/>
            <person name="Montmayeur A."/>
            <person name="Murphy C."/>
            <person name="Neiman D."/>
            <person name="Pearson M."/>
            <person name="Priest M."/>
            <person name="Roberts A."/>
            <person name="Saif S."/>
            <person name="Shea T."/>
            <person name="Sisk P."/>
            <person name="Sykes S."/>
            <person name="Wortman J."/>
            <person name="Nusbaum C."/>
            <person name="Birren B."/>
        </authorList>
    </citation>
    <scope>NUCLEOTIDE SEQUENCE [LARGE SCALE GENOMIC DNA]</scope>
    <source>
        <strain evidence="1 2">ATCC 49717</strain>
    </source>
</reference>
<keyword evidence="2" id="KW-1185">Reference proteome</keyword>
<dbReference type="RefSeq" id="WP_006020951.1">
    <property type="nucleotide sequence ID" value="NZ_KB375282.1"/>
</dbReference>
<gene>
    <name evidence="1" type="ORF">HMPREF9695_02233</name>
</gene>
<dbReference type="EMBL" id="AGWX01000003">
    <property type="protein sequence ID" value="EKS38393.1"/>
    <property type="molecule type" value="Genomic_DNA"/>
</dbReference>
<evidence type="ECO:0000313" key="1">
    <source>
        <dbReference type="EMBL" id="EKS38393.1"/>
    </source>
</evidence>
<comment type="caution">
    <text evidence="1">The sequence shown here is derived from an EMBL/GenBank/DDBJ whole genome shotgun (WGS) entry which is preliminary data.</text>
</comment>
<organism evidence="1 2">
    <name type="scientific">Afipia broomeae ATCC 49717</name>
    <dbReference type="NCBI Taxonomy" id="883078"/>
    <lineage>
        <taxon>Bacteria</taxon>
        <taxon>Pseudomonadati</taxon>
        <taxon>Pseudomonadota</taxon>
        <taxon>Alphaproteobacteria</taxon>
        <taxon>Hyphomicrobiales</taxon>
        <taxon>Nitrobacteraceae</taxon>
        <taxon>Afipia</taxon>
    </lineage>
</organism>
<dbReference type="Proteomes" id="UP000001096">
    <property type="component" value="Unassembled WGS sequence"/>
</dbReference>
<sequence length="59" mass="6499">MPVSSFQSPSLVPSVKDQIAHVISDDECMSRLARAVAEHDDRRLNEVAELIGRLAVPIE</sequence>
<evidence type="ECO:0000313" key="2">
    <source>
        <dbReference type="Proteomes" id="UP000001096"/>
    </source>
</evidence>
<proteinExistence type="predicted"/>
<name>K8PJ53_9BRAD</name>
<dbReference type="AlphaFoldDB" id="K8PJ53"/>
<dbReference type="HOGENOM" id="CLU_193549_0_0_5"/>
<accession>K8PJ53</accession>
<protein>
    <submittedName>
        <fullName evidence="1">Uncharacterized protein</fullName>
    </submittedName>
</protein>